<dbReference type="RefSeq" id="WP_098060830.1">
    <property type="nucleotide sequence ID" value="NZ_PDEP01000001.1"/>
</dbReference>
<dbReference type="SUPFAM" id="SSF53756">
    <property type="entry name" value="UDP-Glycosyltransferase/glycogen phosphorylase"/>
    <property type="match status" value="1"/>
</dbReference>
<comment type="caution">
    <text evidence="1">The sequence shown here is derived from an EMBL/GenBank/DDBJ whole genome shotgun (WGS) entry which is preliminary data.</text>
</comment>
<reference evidence="1 2" key="1">
    <citation type="submission" date="2017-10" db="EMBL/GenBank/DDBJ databases">
        <title>Draft genome of Longimonas halophila.</title>
        <authorList>
            <person name="Goh K.M."/>
            <person name="Shamsir M.S."/>
            <person name="Lim S.W."/>
        </authorList>
    </citation>
    <scope>NUCLEOTIDE SEQUENCE [LARGE SCALE GENOMIC DNA]</scope>
    <source>
        <strain evidence="1 2">KCTC 42399</strain>
    </source>
</reference>
<sequence>MAHPPVTFFYPYPDELAQCADWSLTDPRPWSVEGQERRRAWILQTYLHMRAHGYHVNIAPVLPTEGIVVFIPEVESLHALRRQYTRSHRALTFVTVRADVIEFRSPWADAEIVQNGRFADGHRSFFVPHWPQPGIIPRDPSRGARIEHITFKGGFGSLDKAFRSEPWQQFLDERGLTFEIASKHTQSAVPRWHDYEHADLMLAVRPLHGDGGQRCEKPASKLVNAWMAGVPALVGPEYAFRELREDPLDYVEVGSLRDAMDAIDALRDDPDRYHAMRAHGLQRAQAFTPTCIAERWAEVLFEHVPALERLPTRRWAQRLPLPLRQGWNMATSPPSLFELRKIGGQVYRSLRS</sequence>
<dbReference type="EMBL" id="PDEP01000001">
    <property type="protein sequence ID" value="PEN09432.1"/>
    <property type="molecule type" value="Genomic_DNA"/>
</dbReference>
<dbReference type="OrthoDB" id="5472311at2"/>
<keyword evidence="2" id="KW-1185">Reference proteome</keyword>
<accession>A0A2H3NQT2</accession>
<proteinExistence type="predicted"/>
<evidence type="ECO:0008006" key="3">
    <source>
        <dbReference type="Google" id="ProtNLM"/>
    </source>
</evidence>
<protein>
    <recommendedName>
        <fullName evidence="3">Glycosyltransferase</fullName>
    </recommendedName>
</protein>
<organism evidence="1 2">
    <name type="scientific">Longimonas halophila</name>
    <dbReference type="NCBI Taxonomy" id="1469170"/>
    <lineage>
        <taxon>Bacteria</taxon>
        <taxon>Pseudomonadati</taxon>
        <taxon>Rhodothermota</taxon>
        <taxon>Rhodothermia</taxon>
        <taxon>Rhodothermales</taxon>
        <taxon>Salisaetaceae</taxon>
        <taxon>Longimonas</taxon>
    </lineage>
</organism>
<dbReference type="AlphaFoldDB" id="A0A2H3NQT2"/>
<evidence type="ECO:0000313" key="1">
    <source>
        <dbReference type="EMBL" id="PEN09432.1"/>
    </source>
</evidence>
<name>A0A2H3NQT2_9BACT</name>
<evidence type="ECO:0000313" key="2">
    <source>
        <dbReference type="Proteomes" id="UP000221024"/>
    </source>
</evidence>
<gene>
    <name evidence="1" type="ORF">CRI93_01520</name>
</gene>
<dbReference type="Proteomes" id="UP000221024">
    <property type="component" value="Unassembled WGS sequence"/>
</dbReference>